<dbReference type="EMBL" id="SJSO01000033">
    <property type="protein sequence ID" value="TCD17091.1"/>
    <property type="molecule type" value="Genomic_DNA"/>
</dbReference>
<protein>
    <submittedName>
        <fullName evidence="1">Uncharacterized protein</fullName>
    </submittedName>
</protein>
<dbReference type="Proteomes" id="UP000293925">
    <property type="component" value="Unassembled WGS sequence"/>
</dbReference>
<organism evidence="1 2">
    <name type="scientific">Pedobacter psychrodurus</name>
    <dbReference type="NCBI Taxonomy" id="2530456"/>
    <lineage>
        <taxon>Bacteria</taxon>
        <taxon>Pseudomonadati</taxon>
        <taxon>Bacteroidota</taxon>
        <taxon>Sphingobacteriia</taxon>
        <taxon>Sphingobacteriales</taxon>
        <taxon>Sphingobacteriaceae</taxon>
        <taxon>Pedobacter</taxon>
    </lineage>
</organism>
<proteinExistence type="predicted"/>
<dbReference type="AlphaFoldDB" id="A0A4R0PNW4"/>
<name>A0A4R0PNW4_9SPHI</name>
<keyword evidence="2" id="KW-1185">Reference proteome</keyword>
<sequence length="105" mass="11844">MDIDMTDDSCAIVDIIAYFPNTEKCGANKQLANLYMCREDLTGDTLYVFADCDSEKSIPFDRGVCIMRSDIKSEVPKEIVVSIPDNFIIPNGAKYVFSNLFWLVD</sequence>
<reference evidence="1 2" key="1">
    <citation type="submission" date="2019-02" db="EMBL/GenBank/DDBJ databases">
        <title>Pedobacter sp. RP-3-21 sp. nov., isolated from Arctic soil.</title>
        <authorList>
            <person name="Dahal R.H."/>
        </authorList>
    </citation>
    <scope>NUCLEOTIDE SEQUENCE [LARGE SCALE GENOMIC DNA]</scope>
    <source>
        <strain evidence="1 2">RP-3-21</strain>
    </source>
</reference>
<accession>A0A4R0PNW4</accession>
<evidence type="ECO:0000313" key="1">
    <source>
        <dbReference type="EMBL" id="TCD17091.1"/>
    </source>
</evidence>
<comment type="caution">
    <text evidence="1">The sequence shown here is derived from an EMBL/GenBank/DDBJ whole genome shotgun (WGS) entry which is preliminary data.</text>
</comment>
<evidence type="ECO:0000313" key="2">
    <source>
        <dbReference type="Proteomes" id="UP000293925"/>
    </source>
</evidence>
<gene>
    <name evidence="1" type="ORF">EZ456_23605</name>
</gene>